<dbReference type="CDD" id="cd04056">
    <property type="entry name" value="Peptidases_S53"/>
    <property type="match status" value="1"/>
</dbReference>
<dbReference type="InterPro" id="IPR036852">
    <property type="entry name" value="Peptidase_S8/S53_dom_sf"/>
</dbReference>
<dbReference type="Pfam" id="PF09286">
    <property type="entry name" value="Pro-kuma_activ"/>
    <property type="match status" value="1"/>
</dbReference>
<dbReference type="PANTHER" id="PTHR14218:SF15">
    <property type="entry name" value="TRIPEPTIDYL-PEPTIDASE 1"/>
    <property type="match status" value="1"/>
</dbReference>
<dbReference type="CDD" id="cd11377">
    <property type="entry name" value="Pro-peptidase_S53"/>
    <property type="match status" value="1"/>
</dbReference>
<keyword evidence="3" id="KW-0479">Metal-binding</keyword>
<evidence type="ECO:0000256" key="8">
    <source>
        <dbReference type="SAM" id="Phobius"/>
    </source>
</evidence>
<dbReference type="PROSITE" id="PS00138">
    <property type="entry name" value="SUBTILASE_SER"/>
    <property type="match status" value="1"/>
</dbReference>
<dbReference type="SUPFAM" id="SSF52743">
    <property type="entry name" value="Subtilisin-like"/>
    <property type="match status" value="1"/>
</dbReference>
<keyword evidence="2 10" id="KW-0645">Protease</keyword>
<reference evidence="10 11" key="1">
    <citation type="journal article" date="2018" name="Front. Microbiol.">
        <title>Hydrolytic Capabilities as a Key to Environmental Success: Chitinolytic and Cellulolytic Acidobacteria From Acidic Sub-arctic Soils and Boreal Peatlands.</title>
        <authorList>
            <person name="Belova S.E."/>
            <person name="Ravin N.V."/>
            <person name="Pankratov T.A."/>
            <person name="Rakitin A.L."/>
            <person name="Ivanova A.A."/>
            <person name="Beletsky A.V."/>
            <person name="Mardanov A.V."/>
            <person name="Sinninghe Damste J.S."/>
            <person name="Dedysh S.N."/>
        </authorList>
    </citation>
    <scope>NUCLEOTIDE SEQUENCE [LARGE SCALE GENOMIC DNA]</scope>
    <source>
        <strain evidence="10 11">SBC82</strain>
    </source>
</reference>
<dbReference type="InterPro" id="IPR050819">
    <property type="entry name" value="Tripeptidyl-peptidase_I"/>
</dbReference>
<feature type="transmembrane region" description="Helical" evidence="8">
    <location>
        <begin position="1154"/>
        <end position="1176"/>
    </location>
</feature>
<evidence type="ECO:0000313" key="10">
    <source>
        <dbReference type="EMBL" id="AXC13624.1"/>
    </source>
</evidence>
<dbReference type="InterPro" id="IPR023828">
    <property type="entry name" value="Peptidase_S8_Ser-AS"/>
</dbReference>
<dbReference type="PANTHER" id="PTHR14218">
    <property type="entry name" value="PROTEASE S8 TRIPEPTIDYL PEPTIDASE I CLN2"/>
    <property type="match status" value="1"/>
</dbReference>
<comment type="cofactor">
    <cofactor evidence="1">
        <name>Ca(2+)</name>
        <dbReference type="ChEBI" id="CHEBI:29108"/>
    </cofactor>
</comment>
<protein>
    <submittedName>
        <fullName evidence="10">Putative periplasmic aspartyl protease</fullName>
    </submittedName>
</protein>
<keyword evidence="4" id="KW-0378">Hydrolase</keyword>
<gene>
    <name evidence="10" type="ORF">ACPOL_4349</name>
</gene>
<keyword evidence="8" id="KW-0472">Membrane</keyword>
<dbReference type="Gene3D" id="3.40.50.200">
    <property type="entry name" value="Peptidase S8/S53 domain"/>
    <property type="match status" value="1"/>
</dbReference>
<evidence type="ECO:0000256" key="4">
    <source>
        <dbReference type="ARBA" id="ARBA00022801"/>
    </source>
</evidence>
<evidence type="ECO:0000313" key="11">
    <source>
        <dbReference type="Proteomes" id="UP000253606"/>
    </source>
</evidence>
<dbReference type="SUPFAM" id="SSF54897">
    <property type="entry name" value="Protease propeptides/inhibitors"/>
    <property type="match status" value="1"/>
</dbReference>
<dbReference type="GO" id="GO:0006508">
    <property type="term" value="P:proteolysis"/>
    <property type="evidence" value="ECO:0007669"/>
    <property type="project" value="UniProtKB-KW"/>
</dbReference>
<dbReference type="SMART" id="SM00944">
    <property type="entry name" value="Pro-kuma_activ"/>
    <property type="match status" value="1"/>
</dbReference>
<evidence type="ECO:0000256" key="7">
    <source>
        <dbReference type="ARBA" id="ARBA00023145"/>
    </source>
</evidence>
<feature type="transmembrane region" description="Helical" evidence="8">
    <location>
        <begin position="1188"/>
        <end position="1208"/>
    </location>
</feature>
<keyword evidence="11" id="KW-1185">Reference proteome</keyword>
<evidence type="ECO:0000256" key="5">
    <source>
        <dbReference type="ARBA" id="ARBA00022825"/>
    </source>
</evidence>
<dbReference type="Proteomes" id="UP000253606">
    <property type="component" value="Chromosome"/>
</dbReference>
<dbReference type="KEGG" id="abas:ACPOL_4349"/>
<sequence length="1248" mass="124571">MRSAVERAVDLGAADLALPAHHVTMVLQRPGMRQASLTQYLSDVQNPHSAAYHHWLTPAEYGSRFGAAAEDVQTITAWLESEGLTIEKTSPAANLITFSGSVGQLETAFSTSIRSISIGGQKHIANTTAPQIPRAFAAAVKTVVGLDDIHPRSNLQIGPAAKYNSLTRRIEPELTLFDSVGNPYLYVDPADAATIYDTPNANLNTSYKGRTYDGTGVTVGVVGDSNVDLTPVTNYRTAFLGETTATVNLPTVIVDGDDPGLNGDEVETWLDLEVLGGIAPKAKINYYTSADSDISAGLFNAMIRAVNDNAVSVLSISFGECEALAGTETTDFIGELFQQAAAQGITVTVSSGDAGSAACDNQNSETTAINGLGVNGLGSSPNNVSVGGTDYDVLGTAFSTYVETGSTGNPPYYATALSYIPEEPWNDSTSVNGNLADNQSLLSNGSTNIIGGGGGASSVFPKPAYQNALTPADNARDLPDVSLLAANGLYGAVWVLCETSAIYGPDCVTNNGAFTSSTRFDGAGGTSAATPAFAGMLALVVQATGSRLGNVNNVLYTLAANKYSTVFHDVTTGNNAVVCTSGTQNCGGNGFMTGYNAGTGYDQASGLGSVDAAAMLANWTSAVGASSTTGLTINGSTSPVTAVHGTTLNFGVNVTPSTATGAAGLVTTATAAAGAPTLNGQPATIAISDGTGNTGYNGLPGGVYTVYANYGGDTKTAASQSNAISVNISAEASSTQLSVNAYNLAGTPLASLNAIPYGSYIFADTSVYGTAEGYAGSQGFATGTMTNLDNGTIAGTSPITSGNYASFPPVGATVYPYAVGAHSVTATYPGDSSYKPNTSNAVSFTVVKGATSSALFPATAVLVSNTSDKIEVDITTSSLALAPTGTITLSANGVTLGTSSNLTSAESVQNGTSLSYAIFNVLGSHLANGVNTITATYSGDSNYSGSTGATTVTVTEAAISLQTEAIDVSAGSTTDNTAKVTVSSAGGFAGPVNLSCAVTSAPANAISPITCGIPASIDLSGTAPATATLTVNSSAGTTTGTYVVTISGKDAATGMVTASTTSTVVVTGTPAITLTNSGAITIARGATTGNSSALSVTPVDGFTGAVSFSCAVTTSPAAAKQPITCAVSPSLATISGATAATATLTISSTAGTPVTIGAIPLRAIGGTALAGMLFFLVPTVRRRQLRGFLSLIALIALGGMVACGGSSASSGTPPSTSTGTTAGAYVVTVTATPAGASAQTATVNVTVN</sequence>
<keyword evidence="6" id="KW-0106">Calcium</keyword>
<evidence type="ECO:0000256" key="1">
    <source>
        <dbReference type="ARBA" id="ARBA00001913"/>
    </source>
</evidence>
<accession>A0A2Z5G481</accession>
<evidence type="ECO:0000256" key="3">
    <source>
        <dbReference type="ARBA" id="ARBA00022723"/>
    </source>
</evidence>
<dbReference type="InterPro" id="IPR015366">
    <property type="entry name" value="S53_propep"/>
</dbReference>
<feature type="domain" description="Peptidase S53" evidence="9">
    <location>
        <begin position="186"/>
        <end position="622"/>
    </location>
</feature>
<dbReference type="GO" id="GO:0008240">
    <property type="term" value="F:tripeptidyl-peptidase activity"/>
    <property type="evidence" value="ECO:0007669"/>
    <property type="project" value="TreeGrafter"/>
</dbReference>
<dbReference type="EMBL" id="CP030840">
    <property type="protein sequence ID" value="AXC13624.1"/>
    <property type="molecule type" value="Genomic_DNA"/>
</dbReference>
<dbReference type="GO" id="GO:0046872">
    <property type="term" value="F:metal ion binding"/>
    <property type="evidence" value="ECO:0007669"/>
    <property type="project" value="UniProtKB-KW"/>
</dbReference>
<evidence type="ECO:0000256" key="2">
    <source>
        <dbReference type="ARBA" id="ARBA00022670"/>
    </source>
</evidence>
<dbReference type="InterPro" id="IPR030400">
    <property type="entry name" value="Sedolisin_dom"/>
</dbReference>
<proteinExistence type="predicted"/>
<keyword evidence="7" id="KW-0865">Zymogen</keyword>
<name>A0A2Z5G481_9BACT</name>
<dbReference type="GO" id="GO:0004252">
    <property type="term" value="F:serine-type endopeptidase activity"/>
    <property type="evidence" value="ECO:0007669"/>
    <property type="project" value="InterPro"/>
</dbReference>
<dbReference type="Gene3D" id="2.60.40.10">
    <property type="entry name" value="Immunoglobulins"/>
    <property type="match status" value="2"/>
</dbReference>
<evidence type="ECO:0000259" key="9">
    <source>
        <dbReference type="PROSITE" id="PS51695"/>
    </source>
</evidence>
<evidence type="ECO:0000256" key="6">
    <source>
        <dbReference type="ARBA" id="ARBA00022837"/>
    </source>
</evidence>
<keyword evidence="5" id="KW-0720">Serine protease</keyword>
<keyword evidence="8" id="KW-0812">Transmembrane</keyword>
<dbReference type="PROSITE" id="PS51695">
    <property type="entry name" value="SEDOLISIN"/>
    <property type="match status" value="1"/>
</dbReference>
<dbReference type="AlphaFoldDB" id="A0A2Z5G481"/>
<dbReference type="InterPro" id="IPR013783">
    <property type="entry name" value="Ig-like_fold"/>
</dbReference>
<keyword evidence="8" id="KW-1133">Transmembrane helix</keyword>
<organism evidence="10 11">
    <name type="scientific">Acidisarcina polymorpha</name>
    <dbReference type="NCBI Taxonomy" id="2211140"/>
    <lineage>
        <taxon>Bacteria</taxon>
        <taxon>Pseudomonadati</taxon>
        <taxon>Acidobacteriota</taxon>
        <taxon>Terriglobia</taxon>
        <taxon>Terriglobales</taxon>
        <taxon>Acidobacteriaceae</taxon>
        <taxon>Acidisarcina</taxon>
    </lineage>
</organism>